<comment type="subcellular location">
    <subcellularLocation>
        <location evidence="1">Cytoplasm</location>
    </subcellularLocation>
</comment>
<dbReference type="GO" id="GO:0000278">
    <property type="term" value="P:mitotic cell cycle"/>
    <property type="evidence" value="ECO:0007669"/>
    <property type="project" value="TreeGrafter"/>
</dbReference>
<accession>A0A3P6ZBB1</accession>
<organism evidence="5 6">
    <name type="scientific">Hymenolepis diminuta</name>
    <name type="common">Rat tapeworm</name>
    <dbReference type="NCBI Taxonomy" id="6216"/>
    <lineage>
        <taxon>Eukaryota</taxon>
        <taxon>Metazoa</taxon>
        <taxon>Spiralia</taxon>
        <taxon>Lophotrochozoa</taxon>
        <taxon>Platyhelminthes</taxon>
        <taxon>Cestoda</taxon>
        <taxon>Eucestoda</taxon>
        <taxon>Cyclophyllidea</taxon>
        <taxon>Hymenolepididae</taxon>
        <taxon>Hymenolepis</taxon>
    </lineage>
</organism>
<dbReference type="GO" id="GO:0007051">
    <property type="term" value="P:spindle organization"/>
    <property type="evidence" value="ECO:0007669"/>
    <property type="project" value="TreeGrafter"/>
</dbReference>
<dbReference type="PROSITE" id="PS50021">
    <property type="entry name" value="CH"/>
    <property type="match status" value="1"/>
</dbReference>
<dbReference type="InterPro" id="IPR051185">
    <property type="entry name" value="ASPM"/>
</dbReference>
<dbReference type="OrthoDB" id="2148418at2759"/>
<dbReference type="GO" id="GO:0051295">
    <property type="term" value="P:establishment of meiotic spindle localization"/>
    <property type="evidence" value="ECO:0007669"/>
    <property type="project" value="TreeGrafter"/>
</dbReference>
<evidence type="ECO:0000256" key="1">
    <source>
        <dbReference type="ARBA" id="ARBA00004496"/>
    </source>
</evidence>
<feature type="domain" description="Calponin-homology (CH)" evidence="4">
    <location>
        <begin position="247"/>
        <end position="380"/>
    </location>
</feature>
<reference evidence="5 6" key="1">
    <citation type="submission" date="2018-11" db="EMBL/GenBank/DDBJ databases">
        <authorList>
            <consortium name="Pathogen Informatics"/>
        </authorList>
    </citation>
    <scope>NUCLEOTIDE SEQUENCE [LARGE SCALE GENOMIC DNA]</scope>
</reference>
<dbReference type="SUPFAM" id="SSF47576">
    <property type="entry name" value="Calponin-homology domain, CH-domain"/>
    <property type="match status" value="1"/>
</dbReference>
<dbReference type="PANTHER" id="PTHR22706:SF1">
    <property type="entry name" value="ASSEMBLY FACTOR FOR SPINDLE MICROTUBULES"/>
    <property type="match status" value="1"/>
</dbReference>
<proteinExistence type="predicted"/>
<dbReference type="PANTHER" id="PTHR22706">
    <property type="entry name" value="ASSEMBLY FACTOR FOR SPINDLE MICROTUBULES"/>
    <property type="match status" value="1"/>
</dbReference>
<protein>
    <recommendedName>
        <fullName evidence="4">Calponin-homology (CH) domain-containing protein</fullName>
    </recommendedName>
</protein>
<dbReference type="AlphaFoldDB" id="A0A3P6ZBB1"/>
<evidence type="ECO:0000256" key="2">
    <source>
        <dbReference type="ARBA" id="ARBA00022490"/>
    </source>
</evidence>
<dbReference type="Gene3D" id="1.10.418.10">
    <property type="entry name" value="Calponin-like domain"/>
    <property type="match status" value="1"/>
</dbReference>
<evidence type="ECO:0000313" key="6">
    <source>
        <dbReference type="Proteomes" id="UP000274504"/>
    </source>
</evidence>
<evidence type="ECO:0000259" key="4">
    <source>
        <dbReference type="PROSITE" id="PS50021"/>
    </source>
</evidence>
<dbReference type="GO" id="GO:0000922">
    <property type="term" value="C:spindle pole"/>
    <property type="evidence" value="ECO:0007669"/>
    <property type="project" value="TreeGrafter"/>
</dbReference>
<evidence type="ECO:0000256" key="3">
    <source>
        <dbReference type="ARBA" id="ARBA00022860"/>
    </source>
</evidence>
<dbReference type="EMBL" id="UYSG01004859">
    <property type="protein sequence ID" value="VDL58629.1"/>
    <property type="molecule type" value="Genomic_DNA"/>
</dbReference>
<dbReference type="InterPro" id="IPR001715">
    <property type="entry name" value="CH_dom"/>
</dbReference>
<dbReference type="GO" id="GO:0005737">
    <property type="term" value="C:cytoplasm"/>
    <property type="evidence" value="ECO:0007669"/>
    <property type="project" value="UniProtKB-SubCell"/>
</dbReference>
<evidence type="ECO:0000313" key="5">
    <source>
        <dbReference type="EMBL" id="VDL58629.1"/>
    </source>
</evidence>
<dbReference type="InterPro" id="IPR036872">
    <property type="entry name" value="CH_dom_sf"/>
</dbReference>
<keyword evidence="2" id="KW-0963">Cytoplasm</keyword>
<dbReference type="Pfam" id="PF00307">
    <property type="entry name" value="CH"/>
    <property type="match status" value="1"/>
</dbReference>
<dbReference type="CDD" id="cd21223">
    <property type="entry name" value="CH_ASPM_rpt1"/>
    <property type="match status" value="1"/>
</dbReference>
<gene>
    <name evidence="5" type="ORF">HDID_LOCUS6311</name>
</gene>
<dbReference type="GO" id="GO:0005516">
    <property type="term" value="F:calmodulin binding"/>
    <property type="evidence" value="ECO:0007669"/>
    <property type="project" value="UniProtKB-KW"/>
</dbReference>
<name>A0A3P6ZBB1_HYMDI</name>
<dbReference type="Proteomes" id="UP000274504">
    <property type="component" value="Unassembled WGS sequence"/>
</dbReference>
<keyword evidence="3" id="KW-0112">Calmodulin-binding</keyword>
<sequence length="488" mass="54780">MSFFLIDSNVLFTANKSTSTTAPENIFGWDASAALSEANELGFTRWLNHLFTCGHATRSSISKSSHQEDDPRRAILNLLHTPSFSAPGHRIEREIDSGKLAVNKDLNFKADKGLQLRTVELFTSHYSPVWLNPCVEVLSKFVHIPENQIGLPPKASAMTKRVYRYLFADVSSLKTKNAKAGEKQMLKTWQNQEHYNRQIVKRCLTLIWLLDQAKFKKIHRFDPCLFNLSAPAKSSAALCLTLGRNYLPRESNLPRSLSHLGANLSVSQTPLDEFDFTVTNLAVDLRDGLRLVKLADLLLVDSPSILPSHNSSLISLVRFPAISRLQKIHNVRLALSAFEKVVGQNQLHTAAGKPISERDIVDGHRSKTLSLLWFILLRFQVTALLNPPALRNEISCLIGSIQIMSTNRVLVMSLRREADALLANSSSSFGMEMQDPLVEMENNQRALFLWVRAVMSAGGYNDVNVSRNVFYVIFNSCFKLVCFAFSSY</sequence>